<protein>
    <submittedName>
        <fullName evidence="1">Uncharacterized protein</fullName>
    </submittedName>
</protein>
<organism evidence="1 2">
    <name type="scientific">Ralstonia insidiosa</name>
    <dbReference type="NCBI Taxonomy" id="190721"/>
    <lineage>
        <taxon>Bacteria</taxon>
        <taxon>Pseudomonadati</taxon>
        <taxon>Pseudomonadota</taxon>
        <taxon>Betaproteobacteria</taxon>
        <taxon>Burkholderiales</taxon>
        <taxon>Burkholderiaceae</taxon>
        <taxon>Ralstonia</taxon>
    </lineage>
</organism>
<evidence type="ECO:0000313" key="1">
    <source>
        <dbReference type="EMBL" id="NMV41766.1"/>
    </source>
</evidence>
<accession>A0A848PAZ3</accession>
<dbReference type="Proteomes" id="UP000575469">
    <property type="component" value="Unassembled WGS sequence"/>
</dbReference>
<comment type="caution">
    <text evidence="1">The sequence shown here is derived from an EMBL/GenBank/DDBJ whole genome shotgun (WGS) entry which is preliminary data.</text>
</comment>
<dbReference type="RefSeq" id="WP_169341814.1">
    <property type="nucleotide sequence ID" value="NZ_JABBZM010000038.1"/>
</dbReference>
<name>A0A848PAZ3_9RALS</name>
<reference evidence="1 2" key="1">
    <citation type="submission" date="2020-04" db="EMBL/GenBank/DDBJ databases">
        <title>Ralstonia insidiosa genome sequencing and assembly.</title>
        <authorList>
            <person name="Martins R.C.R."/>
            <person name="Perdigao-Neto L.V."/>
            <person name="Levin A.S.S."/>
            <person name="Costa S.F."/>
        </authorList>
    </citation>
    <scope>NUCLEOTIDE SEQUENCE [LARGE SCALE GENOMIC DNA]</scope>
    <source>
        <strain evidence="1 2">5047</strain>
    </source>
</reference>
<dbReference type="AlphaFoldDB" id="A0A848PAZ3"/>
<gene>
    <name evidence="1" type="ORF">HGR00_28010</name>
</gene>
<sequence>MLIYQGIPKKPGVSLIRHHLQEGSAINRLQSLFLVRQVTWLGIPTRKLPAAQVTPWRARLAHHSHPFDGIKKAPLEVLFGADFCPEFFWMIPKSCAAMRSIRF</sequence>
<proteinExistence type="predicted"/>
<evidence type="ECO:0000313" key="2">
    <source>
        <dbReference type="Proteomes" id="UP000575469"/>
    </source>
</evidence>
<dbReference type="EMBL" id="JABBZM010000038">
    <property type="protein sequence ID" value="NMV41766.1"/>
    <property type="molecule type" value="Genomic_DNA"/>
</dbReference>